<organism evidence="10 11">
    <name type="scientific">Gordonia jacobaea</name>
    <dbReference type="NCBI Taxonomy" id="122202"/>
    <lineage>
        <taxon>Bacteria</taxon>
        <taxon>Bacillati</taxon>
        <taxon>Actinomycetota</taxon>
        <taxon>Actinomycetes</taxon>
        <taxon>Mycobacteriales</taxon>
        <taxon>Gordoniaceae</taxon>
        <taxon>Gordonia</taxon>
    </lineage>
</organism>
<reference evidence="10 11" key="1">
    <citation type="submission" date="2015-05" db="EMBL/GenBank/DDBJ databases">
        <title>Draft genome sequence of the bacterium Gordonia jacobaea a new member of the Gordonia genus.</title>
        <authorList>
            <person name="Jimenez-Galisteo G."/>
            <person name="Dominguez A."/>
            <person name="Munoz E."/>
            <person name="Vinas M."/>
        </authorList>
    </citation>
    <scope>NUCLEOTIDE SEQUENCE [LARGE SCALE GENOMIC DNA]</scope>
    <source>
        <strain evidence="11">mv1</strain>
    </source>
</reference>
<feature type="transmembrane region" description="Helical" evidence="8">
    <location>
        <begin position="365"/>
        <end position="383"/>
    </location>
</feature>
<comment type="subcellular location">
    <subcellularLocation>
        <location evidence="1">Cell membrane</location>
        <topology evidence="1">Multi-pass membrane protein</topology>
    </subcellularLocation>
</comment>
<comment type="similarity">
    <text evidence="2">Belongs to the major facilitator superfamily.</text>
</comment>
<dbReference type="SUPFAM" id="SSF103473">
    <property type="entry name" value="MFS general substrate transporter"/>
    <property type="match status" value="1"/>
</dbReference>
<evidence type="ECO:0000256" key="1">
    <source>
        <dbReference type="ARBA" id="ARBA00004651"/>
    </source>
</evidence>
<evidence type="ECO:0000256" key="2">
    <source>
        <dbReference type="ARBA" id="ARBA00008335"/>
    </source>
</evidence>
<gene>
    <name evidence="10" type="ORF">ABW18_18755</name>
</gene>
<keyword evidence="11" id="KW-1185">Reference proteome</keyword>
<dbReference type="Gene3D" id="1.20.1250.20">
    <property type="entry name" value="MFS general substrate transporter like domains"/>
    <property type="match status" value="1"/>
</dbReference>
<keyword evidence="6 8" id="KW-1133">Transmembrane helix</keyword>
<protein>
    <submittedName>
        <fullName evidence="10">Membrane protein</fullName>
    </submittedName>
</protein>
<keyword evidence="3" id="KW-0813">Transport</keyword>
<dbReference type="PROSITE" id="PS50850">
    <property type="entry name" value="MFS"/>
    <property type="match status" value="1"/>
</dbReference>
<dbReference type="InterPro" id="IPR011701">
    <property type="entry name" value="MFS"/>
</dbReference>
<dbReference type="PANTHER" id="PTHR43271">
    <property type="entry name" value="BLL2771 PROTEIN"/>
    <property type="match status" value="1"/>
</dbReference>
<feature type="transmembrane region" description="Helical" evidence="8">
    <location>
        <begin position="162"/>
        <end position="183"/>
    </location>
</feature>
<sequence>MTTARLRLDGVTATVLPVTTDRAPVKHLPGSPGYRRATLSLFAAGMTTFMALYYVQGLLPQLSSHFDVSPTTSALAVSLTTGLLAVAIIPASALSERYGRVRLMVGSAVAASVIGLLLPWAPSIELLLAGRALQGLLCAGVPAVAMAYLAEEVDGMSLGGAMGRYVAGTTIGGLVGRLIPGFAVDFVSWQWALEIAALVSLAFAIAFWRMVPGSQFFTPQPVSLRTTGRNLVAHLRDPGLLSLFALAFVLMGGFVTVYNFIGYRLLGGPFGLPAGIVAAIFFMYLAGTVSSAWGGRLADRLGRRRVLVTATSIMLVGLLITIPDHLWSVIVGLFLFTAGFFAAHSVASGWVSARATEHRAEASSLYLFHYYLGSSVVGALGGLTYSAFGWAGVAAYVGTLTAAGVLLAALPRRRRSA</sequence>
<evidence type="ECO:0000256" key="6">
    <source>
        <dbReference type="ARBA" id="ARBA00022989"/>
    </source>
</evidence>
<feature type="transmembrane region" description="Helical" evidence="8">
    <location>
        <begin position="273"/>
        <end position="294"/>
    </location>
</feature>
<keyword evidence="5 8" id="KW-0812">Transmembrane</keyword>
<feature type="transmembrane region" description="Helical" evidence="8">
    <location>
        <begin position="329"/>
        <end position="353"/>
    </location>
</feature>
<evidence type="ECO:0000256" key="5">
    <source>
        <dbReference type="ARBA" id="ARBA00022692"/>
    </source>
</evidence>
<feature type="transmembrane region" description="Helical" evidence="8">
    <location>
        <begin position="239"/>
        <end position="261"/>
    </location>
</feature>
<dbReference type="EMBL" id="LDTZ01000022">
    <property type="protein sequence ID" value="KNA89736.1"/>
    <property type="molecule type" value="Genomic_DNA"/>
</dbReference>
<evidence type="ECO:0000256" key="3">
    <source>
        <dbReference type="ARBA" id="ARBA00022448"/>
    </source>
</evidence>
<dbReference type="Pfam" id="PF07690">
    <property type="entry name" value="MFS_1"/>
    <property type="match status" value="1"/>
</dbReference>
<feature type="domain" description="Major facilitator superfamily (MFS) profile" evidence="9">
    <location>
        <begin position="37"/>
        <end position="416"/>
    </location>
</feature>
<feature type="transmembrane region" description="Helical" evidence="8">
    <location>
        <begin position="132"/>
        <end position="150"/>
    </location>
</feature>
<feature type="transmembrane region" description="Helical" evidence="8">
    <location>
        <begin position="306"/>
        <end position="323"/>
    </location>
</feature>
<dbReference type="Proteomes" id="UP000037247">
    <property type="component" value="Unassembled WGS sequence"/>
</dbReference>
<feature type="transmembrane region" description="Helical" evidence="8">
    <location>
        <begin position="101"/>
        <end position="120"/>
    </location>
</feature>
<comment type="caution">
    <text evidence="10">The sequence shown here is derived from an EMBL/GenBank/DDBJ whole genome shotgun (WGS) entry which is preliminary data.</text>
</comment>
<proteinExistence type="inferred from homology"/>
<feature type="transmembrane region" description="Helical" evidence="8">
    <location>
        <begin position="37"/>
        <end position="55"/>
    </location>
</feature>
<feature type="transmembrane region" description="Helical" evidence="8">
    <location>
        <begin position="189"/>
        <end position="208"/>
    </location>
</feature>
<dbReference type="InterPro" id="IPR020846">
    <property type="entry name" value="MFS_dom"/>
</dbReference>
<dbReference type="PANTHER" id="PTHR43271:SF1">
    <property type="entry name" value="INNER MEMBRANE TRANSPORT PROTEIN YNFM"/>
    <property type="match status" value="1"/>
</dbReference>
<dbReference type="InterPro" id="IPR036259">
    <property type="entry name" value="MFS_trans_sf"/>
</dbReference>
<dbReference type="InterPro" id="IPR005829">
    <property type="entry name" value="Sugar_transporter_CS"/>
</dbReference>
<dbReference type="CDD" id="cd17324">
    <property type="entry name" value="MFS_NepI_like"/>
    <property type="match status" value="1"/>
</dbReference>
<dbReference type="RefSeq" id="WP_049700518.1">
    <property type="nucleotide sequence ID" value="NZ_JAQDQF010000004.1"/>
</dbReference>
<dbReference type="PROSITE" id="PS00216">
    <property type="entry name" value="SUGAR_TRANSPORT_1"/>
    <property type="match status" value="1"/>
</dbReference>
<evidence type="ECO:0000313" key="11">
    <source>
        <dbReference type="Proteomes" id="UP000037247"/>
    </source>
</evidence>
<keyword evidence="7 8" id="KW-0472">Membrane</keyword>
<evidence type="ECO:0000313" key="10">
    <source>
        <dbReference type="EMBL" id="KNA89736.1"/>
    </source>
</evidence>
<evidence type="ECO:0000256" key="7">
    <source>
        <dbReference type="ARBA" id="ARBA00023136"/>
    </source>
</evidence>
<feature type="transmembrane region" description="Helical" evidence="8">
    <location>
        <begin position="75"/>
        <end position="94"/>
    </location>
</feature>
<accession>A0ABR5I845</accession>
<evidence type="ECO:0000256" key="8">
    <source>
        <dbReference type="SAM" id="Phobius"/>
    </source>
</evidence>
<evidence type="ECO:0000259" key="9">
    <source>
        <dbReference type="PROSITE" id="PS50850"/>
    </source>
</evidence>
<keyword evidence="4" id="KW-1003">Cell membrane</keyword>
<feature type="transmembrane region" description="Helical" evidence="8">
    <location>
        <begin position="389"/>
        <end position="410"/>
    </location>
</feature>
<name>A0ABR5I845_9ACTN</name>
<evidence type="ECO:0000256" key="4">
    <source>
        <dbReference type="ARBA" id="ARBA00022475"/>
    </source>
</evidence>